<evidence type="ECO:0000256" key="3">
    <source>
        <dbReference type="ARBA" id="ARBA00022723"/>
    </source>
</evidence>
<dbReference type="EMBL" id="HG322950">
    <property type="protein sequence ID" value="CDF85734.1"/>
    <property type="molecule type" value="Genomic_DNA"/>
</dbReference>
<dbReference type="STRING" id="1301098.PKB_4409"/>
<reference evidence="12 13" key="1">
    <citation type="submission" date="2013-03" db="EMBL/GenBank/DDBJ databases">
        <authorList>
            <person name="Linke B."/>
        </authorList>
    </citation>
    <scope>NUCLEOTIDE SEQUENCE [LARGE SCALE GENOMIC DNA]</scope>
    <source>
        <strain evidence="12 13">B13</strain>
    </source>
</reference>
<dbReference type="GO" id="GO:0008616">
    <property type="term" value="P:tRNA queuosine(34) biosynthetic process"/>
    <property type="evidence" value="ECO:0007669"/>
    <property type="project" value="UniProtKB-KW"/>
</dbReference>
<keyword evidence="7" id="KW-0067">ATP-binding</keyword>
<dbReference type="AlphaFoldDB" id="A0A024HM59"/>
<dbReference type="GO" id="GO:0005524">
    <property type="term" value="F:ATP binding"/>
    <property type="evidence" value="ECO:0007669"/>
    <property type="project" value="UniProtKB-KW"/>
</dbReference>
<keyword evidence="13" id="KW-1185">Reference proteome</keyword>
<evidence type="ECO:0000313" key="12">
    <source>
        <dbReference type="EMBL" id="CDF85734.1"/>
    </source>
</evidence>
<keyword evidence="11" id="KW-1133">Transmembrane helix</keyword>
<dbReference type="InterPro" id="IPR014729">
    <property type="entry name" value="Rossmann-like_a/b/a_fold"/>
</dbReference>
<dbReference type="KEGG" id="pkc:PKB_4409"/>
<keyword evidence="11" id="KW-0472">Membrane</keyword>
<dbReference type="Pfam" id="PF06508">
    <property type="entry name" value="QueC"/>
    <property type="match status" value="1"/>
</dbReference>
<accession>A0A024HM59</accession>
<evidence type="ECO:0000256" key="2">
    <source>
        <dbReference type="ARBA" id="ARBA00022598"/>
    </source>
</evidence>
<dbReference type="Proteomes" id="UP000025241">
    <property type="component" value="Chromosome I"/>
</dbReference>
<organism evidence="12 13">
    <name type="scientific">Pseudomonas knackmussii (strain DSM 6978 / CCUG 54928 / LMG 23759 / B13)</name>
    <dbReference type="NCBI Taxonomy" id="1301098"/>
    <lineage>
        <taxon>Bacteria</taxon>
        <taxon>Pseudomonadati</taxon>
        <taxon>Pseudomonadota</taxon>
        <taxon>Gammaproteobacteria</taxon>
        <taxon>Pseudomonadales</taxon>
        <taxon>Pseudomonadaceae</taxon>
        <taxon>Pseudomonas</taxon>
    </lineage>
</organism>
<name>A0A024HM59_PSEKB</name>
<reference evidence="12 13" key="2">
    <citation type="submission" date="2014-05" db="EMBL/GenBank/DDBJ databases">
        <title>Genome sequence of the 3-chlorobenzoate degrading bacterium Pseudomonas knackmussii B13 shows multiple evidence for horizontal gene transfer.</title>
        <authorList>
            <person name="Miyazaki R."/>
            <person name="Bertelli C."/>
            <person name="Falquet L."/>
            <person name="Robinson-Rechavi M."/>
            <person name="Gharib W."/>
            <person name="Roy S."/>
            <person name="Van der Meer J.R."/>
        </authorList>
    </citation>
    <scope>NUCLEOTIDE SEQUENCE [LARGE SCALE GENOMIC DNA]</scope>
    <source>
        <strain evidence="12 13">B13</strain>
    </source>
</reference>
<evidence type="ECO:0000256" key="8">
    <source>
        <dbReference type="ARBA" id="ARBA00037993"/>
    </source>
</evidence>
<evidence type="ECO:0000256" key="10">
    <source>
        <dbReference type="ARBA" id="ARBA00047890"/>
    </source>
</evidence>
<evidence type="ECO:0000256" key="1">
    <source>
        <dbReference type="ARBA" id="ARBA00005061"/>
    </source>
</evidence>
<dbReference type="HOGENOM" id="CLU_081854_1_0_6"/>
<feature type="transmembrane region" description="Helical" evidence="11">
    <location>
        <begin position="14"/>
        <end position="37"/>
    </location>
</feature>
<dbReference type="PANTHER" id="PTHR42914">
    <property type="entry name" value="7-CYANO-7-DEAZAGUANINE SYNTHASE"/>
    <property type="match status" value="1"/>
</dbReference>
<comment type="pathway">
    <text evidence="1">Purine metabolism; 7-cyano-7-deazaguanine biosynthesis.</text>
</comment>
<gene>
    <name evidence="12" type="ORF">PKB_4409</name>
</gene>
<proteinExistence type="inferred from homology"/>
<dbReference type="eggNOG" id="COG0603">
    <property type="taxonomic scope" value="Bacteria"/>
</dbReference>
<dbReference type="InterPro" id="IPR018317">
    <property type="entry name" value="QueC"/>
</dbReference>
<keyword evidence="11" id="KW-0812">Transmembrane</keyword>
<sequence>MDCDARRKPQAGGYIFMSIVTLVSGGLDSTLVAKLALEKGLRIFPLFVDYGQRARNREFAACQLAMRKLGLPEPEVAALSGFGKLIRSGLTDPSLHIIDDAFTPGRNMLFLLTAAAYAYQKNADAISIGLLHESTSLFPDQTSQFLQQAEQMISLCMGKSIKVLAPLSSFTKQDVVALAEAKGISQTYSCHLGDDEPCGDCIACNEFKFGGAQ</sequence>
<dbReference type="GO" id="GO:0016874">
    <property type="term" value="F:ligase activity"/>
    <property type="evidence" value="ECO:0007669"/>
    <property type="project" value="UniProtKB-KW"/>
</dbReference>
<comment type="catalytic activity">
    <reaction evidence="10">
        <text>7-carboxy-7-carbaguanine + NH4(+) + 2 ATP = 7-cyano-7-carbaguanine + 2 AMP + 2 diphosphate + 2 H(+)</text>
        <dbReference type="Rhea" id="RHEA:27982"/>
        <dbReference type="ChEBI" id="CHEBI:15378"/>
        <dbReference type="ChEBI" id="CHEBI:28938"/>
        <dbReference type="ChEBI" id="CHEBI:30616"/>
        <dbReference type="ChEBI" id="CHEBI:33019"/>
        <dbReference type="ChEBI" id="CHEBI:45075"/>
        <dbReference type="ChEBI" id="CHEBI:61036"/>
        <dbReference type="ChEBI" id="CHEBI:456215"/>
        <dbReference type="EC" id="6.3.4.20"/>
    </reaction>
</comment>
<keyword evidence="3" id="KW-0479">Metal-binding</keyword>
<protein>
    <recommendedName>
        <fullName evidence="9">7-cyano-7-deazaguanine synthase</fullName>
        <ecNumber evidence="9">6.3.4.20</ecNumber>
    </recommendedName>
</protein>
<evidence type="ECO:0000313" key="13">
    <source>
        <dbReference type="Proteomes" id="UP000025241"/>
    </source>
</evidence>
<evidence type="ECO:0000256" key="4">
    <source>
        <dbReference type="ARBA" id="ARBA00022741"/>
    </source>
</evidence>
<dbReference type="SUPFAM" id="SSF52402">
    <property type="entry name" value="Adenine nucleotide alpha hydrolases-like"/>
    <property type="match status" value="1"/>
</dbReference>
<evidence type="ECO:0000256" key="5">
    <source>
        <dbReference type="ARBA" id="ARBA00022785"/>
    </source>
</evidence>
<comment type="similarity">
    <text evidence="8">Belongs to the QueC family.</text>
</comment>
<dbReference type="GO" id="GO:0046872">
    <property type="term" value="F:metal ion binding"/>
    <property type="evidence" value="ECO:0007669"/>
    <property type="project" value="UniProtKB-KW"/>
</dbReference>
<evidence type="ECO:0000256" key="6">
    <source>
        <dbReference type="ARBA" id="ARBA00022833"/>
    </source>
</evidence>
<evidence type="ECO:0000256" key="9">
    <source>
        <dbReference type="ARBA" id="ARBA00039149"/>
    </source>
</evidence>
<keyword evidence="5" id="KW-0671">Queuosine biosynthesis</keyword>
<keyword evidence="4" id="KW-0547">Nucleotide-binding</keyword>
<dbReference type="EC" id="6.3.4.20" evidence="9"/>
<evidence type="ECO:0000256" key="11">
    <source>
        <dbReference type="SAM" id="Phobius"/>
    </source>
</evidence>
<keyword evidence="2" id="KW-0436">Ligase</keyword>
<dbReference type="PANTHER" id="PTHR42914:SF1">
    <property type="entry name" value="7-CYANO-7-DEAZAGUANINE SYNTHASE"/>
    <property type="match status" value="1"/>
</dbReference>
<dbReference type="PIRSF" id="PIRSF006293">
    <property type="entry name" value="ExsB"/>
    <property type="match status" value="1"/>
</dbReference>
<evidence type="ECO:0000256" key="7">
    <source>
        <dbReference type="ARBA" id="ARBA00022840"/>
    </source>
</evidence>
<dbReference type="Gene3D" id="3.40.50.620">
    <property type="entry name" value="HUPs"/>
    <property type="match status" value="1"/>
</dbReference>
<keyword evidence="6" id="KW-0862">Zinc</keyword>